<evidence type="ECO:0000256" key="6">
    <source>
        <dbReference type="PIRNR" id="PIRNR002030"/>
    </source>
</evidence>
<name>A0ABV9DS34_9ACTN</name>
<dbReference type="InterPro" id="IPR012292">
    <property type="entry name" value="Globin/Proto"/>
</dbReference>
<dbReference type="SUPFAM" id="SSF46458">
    <property type="entry name" value="Globin-like"/>
    <property type="match status" value="1"/>
</dbReference>
<dbReference type="RefSeq" id="WP_378572332.1">
    <property type="nucleotide sequence ID" value="NZ_JBHSFQ010000005.1"/>
</dbReference>
<keyword evidence="2 6" id="KW-0813">Transport</keyword>
<keyword evidence="5 6" id="KW-0408">Iron</keyword>
<dbReference type="PIRSF" id="PIRSF002030">
    <property type="entry name" value="Globin_Protozoa/Cyanobacteria"/>
    <property type="match status" value="1"/>
</dbReference>
<organism evidence="7 8">
    <name type="scientific">Nocardiopsis mangrovi</name>
    <dbReference type="NCBI Taxonomy" id="1179818"/>
    <lineage>
        <taxon>Bacteria</taxon>
        <taxon>Bacillati</taxon>
        <taxon>Actinomycetota</taxon>
        <taxon>Actinomycetes</taxon>
        <taxon>Streptosporangiales</taxon>
        <taxon>Nocardiopsidaceae</taxon>
        <taxon>Nocardiopsis</taxon>
    </lineage>
</organism>
<evidence type="ECO:0000256" key="4">
    <source>
        <dbReference type="ARBA" id="ARBA00022723"/>
    </source>
</evidence>
<proteinExistence type="inferred from homology"/>
<keyword evidence="4 6" id="KW-0479">Metal-binding</keyword>
<evidence type="ECO:0000256" key="5">
    <source>
        <dbReference type="ARBA" id="ARBA00023004"/>
    </source>
</evidence>
<evidence type="ECO:0000313" key="7">
    <source>
        <dbReference type="EMBL" id="MFC4561715.1"/>
    </source>
</evidence>
<dbReference type="InterPro" id="IPR016339">
    <property type="entry name" value="Hemoglobin_trunc_I"/>
</dbReference>
<evidence type="ECO:0000256" key="3">
    <source>
        <dbReference type="ARBA" id="ARBA00022617"/>
    </source>
</evidence>
<sequence>MTETATTIYDRVGGYDAIAAVVDDFYVRVLAGPEPAGFFSGTNTAKLKGRQTEFFSAALGGPVPFSGGGMKEVHAGRGIEQRHFDLVAGHLSAALSAAGVPEETVGEIIALVAPLADVIVSRSLPS</sequence>
<dbReference type="Pfam" id="PF01152">
    <property type="entry name" value="Bac_globin"/>
    <property type="match status" value="1"/>
</dbReference>
<gene>
    <name evidence="7" type="ORF">ACFO4E_07585</name>
</gene>
<dbReference type="InterPro" id="IPR001486">
    <property type="entry name" value="Hemoglobin_trunc"/>
</dbReference>
<evidence type="ECO:0000256" key="2">
    <source>
        <dbReference type="ARBA" id="ARBA00022448"/>
    </source>
</evidence>
<accession>A0ABV9DS34</accession>
<keyword evidence="6" id="KW-0561">Oxygen transport</keyword>
<keyword evidence="3 6" id="KW-0349">Heme</keyword>
<dbReference type="Gene3D" id="1.10.490.10">
    <property type="entry name" value="Globins"/>
    <property type="match status" value="1"/>
</dbReference>
<evidence type="ECO:0000313" key="8">
    <source>
        <dbReference type="Proteomes" id="UP001595923"/>
    </source>
</evidence>
<keyword evidence="8" id="KW-1185">Reference proteome</keyword>
<dbReference type="CDD" id="cd00454">
    <property type="entry name" value="TrHb1_N"/>
    <property type="match status" value="1"/>
</dbReference>
<comment type="cofactor">
    <cofactor evidence="6">
        <name>heme</name>
        <dbReference type="ChEBI" id="CHEBI:30413"/>
    </cofactor>
</comment>
<reference evidence="8" key="1">
    <citation type="journal article" date="2019" name="Int. J. Syst. Evol. Microbiol.">
        <title>The Global Catalogue of Microorganisms (GCM) 10K type strain sequencing project: providing services to taxonomists for standard genome sequencing and annotation.</title>
        <authorList>
            <consortium name="The Broad Institute Genomics Platform"/>
            <consortium name="The Broad Institute Genome Sequencing Center for Infectious Disease"/>
            <person name="Wu L."/>
            <person name="Ma J."/>
        </authorList>
    </citation>
    <scope>NUCLEOTIDE SEQUENCE [LARGE SCALE GENOMIC DNA]</scope>
    <source>
        <strain evidence="8">XZYJ18</strain>
    </source>
</reference>
<evidence type="ECO:0000256" key="1">
    <source>
        <dbReference type="ARBA" id="ARBA00009660"/>
    </source>
</evidence>
<protein>
    <recommendedName>
        <fullName evidence="6">Group 1 truncated hemoglobin</fullName>
    </recommendedName>
</protein>
<comment type="similarity">
    <text evidence="1 6">Belongs to the truncated hemoglobin family. Group I subfamily.</text>
</comment>
<dbReference type="EMBL" id="JBHSFQ010000005">
    <property type="protein sequence ID" value="MFC4561715.1"/>
    <property type="molecule type" value="Genomic_DNA"/>
</dbReference>
<comment type="caution">
    <text evidence="7">The sequence shown here is derived from an EMBL/GenBank/DDBJ whole genome shotgun (WGS) entry which is preliminary data.</text>
</comment>
<dbReference type="InterPro" id="IPR009050">
    <property type="entry name" value="Globin-like_sf"/>
</dbReference>
<dbReference type="Proteomes" id="UP001595923">
    <property type="component" value="Unassembled WGS sequence"/>
</dbReference>